<gene>
    <name evidence="1" type="ORF">CFR75_05065</name>
</gene>
<dbReference type="SMART" id="SM00363">
    <property type="entry name" value="S4"/>
    <property type="match status" value="1"/>
</dbReference>
<organism evidence="1 2">
    <name type="scientific">Komagataeibacter xylinus</name>
    <name type="common">Gluconacetobacter xylinus</name>
    <dbReference type="NCBI Taxonomy" id="28448"/>
    <lineage>
        <taxon>Bacteria</taxon>
        <taxon>Pseudomonadati</taxon>
        <taxon>Pseudomonadota</taxon>
        <taxon>Alphaproteobacteria</taxon>
        <taxon>Acetobacterales</taxon>
        <taxon>Acetobacteraceae</taxon>
        <taxon>Komagataeibacter</taxon>
    </lineage>
</organism>
<dbReference type="OrthoDB" id="9797176at2"/>
<accession>A0A318PR03</accession>
<dbReference type="SUPFAM" id="SSF55174">
    <property type="entry name" value="Alpha-L RNA-binding motif"/>
    <property type="match status" value="1"/>
</dbReference>
<evidence type="ECO:0000313" key="1">
    <source>
        <dbReference type="EMBL" id="PYD57627.1"/>
    </source>
</evidence>
<dbReference type="Proteomes" id="UP000248257">
    <property type="component" value="Unassembled WGS sequence"/>
</dbReference>
<comment type="caution">
    <text evidence="1">The sequence shown here is derived from an EMBL/GenBank/DDBJ whole genome shotgun (WGS) entry which is preliminary data.</text>
</comment>
<dbReference type="Pfam" id="PF01479">
    <property type="entry name" value="S4"/>
    <property type="match status" value="1"/>
</dbReference>
<dbReference type="GO" id="GO:0003723">
    <property type="term" value="F:RNA binding"/>
    <property type="evidence" value="ECO:0007669"/>
    <property type="project" value="InterPro"/>
</dbReference>
<dbReference type="Gene3D" id="3.10.290.10">
    <property type="entry name" value="RNA-binding S4 domain"/>
    <property type="match status" value="1"/>
</dbReference>
<evidence type="ECO:0000313" key="2">
    <source>
        <dbReference type="Proteomes" id="UP000248257"/>
    </source>
</evidence>
<dbReference type="STRING" id="1220579.GCA_001571345_01032"/>
<dbReference type="EMBL" id="NKUC01000007">
    <property type="protein sequence ID" value="PYD57627.1"/>
    <property type="molecule type" value="Genomic_DNA"/>
</dbReference>
<reference evidence="1 2" key="1">
    <citation type="submission" date="2017-07" db="EMBL/GenBank/DDBJ databases">
        <title>A draft genome sequence of Komagataeibacter xylinus LMG 1515.</title>
        <authorList>
            <person name="Skraban J."/>
            <person name="Cleenwerck I."/>
            <person name="Vandamme P."/>
            <person name="Trcek J."/>
        </authorList>
    </citation>
    <scope>NUCLEOTIDE SEQUENCE [LARGE SCALE GENOMIC DNA]</scope>
    <source>
        <strain evidence="1 2">LMG 1515</strain>
    </source>
</reference>
<dbReference type="PROSITE" id="PS50889">
    <property type="entry name" value="S4"/>
    <property type="match status" value="1"/>
</dbReference>
<dbReference type="CDD" id="cd00165">
    <property type="entry name" value="S4"/>
    <property type="match status" value="1"/>
</dbReference>
<keyword evidence="2" id="KW-1185">Reference proteome</keyword>
<dbReference type="RefSeq" id="WP_061272701.1">
    <property type="nucleotide sequence ID" value="NZ_CBCRXN010000031.1"/>
</dbReference>
<protein>
    <submittedName>
        <fullName evidence="1">RNA-binding protein</fullName>
    </submittedName>
</protein>
<dbReference type="AlphaFoldDB" id="A0A318PR03"/>
<dbReference type="InterPro" id="IPR036986">
    <property type="entry name" value="S4_RNA-bd_sf"/>
</dbReference>
<name>A0A318PR03_KOMXY</name>
<proteinExistence type="predicted"/>
<sequence length="98" mass="10784">MKQAPAPQPLAQRVDVWLFHARFGRSRSACAQIATSGHVRINRQRVTKAHALVRAGDVLTLPAPDRKAVIVIRVTGQAERRQAAPLAQLLYEIVPETA</sequence>
<dbReference type="InterPro" id="IPR002942">
    <property type="entry name" value="S4_RNA-bd"/>
</dbReference>